<evidence type="ECO:0000256" key="6">
    <source>
        <dbReference type="ARBA" id="ARBA00022989"/>
    </source>
</evidence>
<feature type="transmembrane region" description="Helical" evidence="9">
    <location>
        <begin position="70"/>
        <end position="94"/>
    </location>
</feature>
<protein>
    <submittedName>
        <fullName evidence="10">Aquaporin 2</fullName>
    </submittedName>
</protein>
<keyword evidence="6 9" id="KW-1133">Transmembrane helix</keyword>
<dbReference type="InterPro" id="IPR050363">
    <property type="entry name" value="MIP/Aquaporin"/>
</dbReference>
<evidence type="ECO:0000256" key="2">
    <source>
        <dbReference type="ARBA" id="ARBA00006175"/>
    </source>
</evidence>
<proteinExistence type="inferred from homology"/>
<dbReference type="GO" id="GO:0015254">
    <property type="term" value="F:glycerol channel activity"/>
    <property type="evidence" value="ECO:0007669"/>
    <property type="project" value="TreeGrafter"/>
</dbReference>
<feature type="transmembrane region" description="Helical" evidence="9">
    <location>
        <begin position="115"/>
        <end position="137"/>
    </location>
</feature>
<dbReference type="Pfam" id="PF00230">
    <property type="entry name" value="MIP"/>
    <property type="match status" value="1"/>
</dbReference>
<dbReference type="PANTHER" id="PTHR43829">
    <property type="entry name" value="AQUAPORIN OR AQUAGLYCEROPORIN RELATED"/>
    <property type="match status" value="1"/>
</dbReference>
<dbReference type="AlphaFoldDB" id="A0AAD7C961"/>
<dbReference type="Proteomes" id="UP001221142">
    <property type="component" value="Unassembled WGS sequence"/>
</dbReference>
<dbReference type="GO" id="GO:0015250">
    <property type="term" value="F:water channel activity"/>
    <property type="evidence" value="ECO:0007669"/>
    <property type="project" value="TreeGrafter"/>
</dbReference>
<keyword evidence="4 8" id="KW-0812">Transmembrane</keyword>
<feature type="transmembrane region" description="Helical" evidence="9">
    <location>
        <begin position="245"/>
        <end position="266"/>
    </location>
</feature>
<name>A0AAD7C961_9AGAR</name>
<dbReference type="InterPro" id="IPR023271">
    <property type="entry name" value="Aquaporin-like"/>
</dbReference>
<feature type="transmembrane region" description="Helical" evidence="9">
    <location>
        <begin position="211"/>
        <end position="233"/>
    </location>
</feature>
<dbReference type="SUPFAM" id="SSF81338">
    <property type="entry name" value="Aquaporin-like"/>
    <property type="match status" value="1"/>
</dbReference>
<dbReference type="PRINTS" id="PR00783">
    <property type="entry name" value="MINTRINSICP"/>
</dbReference>
<evidence type="ECO:0000313" key="11">
    <source>
        <dbReference type="Proteomes" id="UP001221142"/>
    </source>
</evidence>
<dbReference type="InterPro" id="IPR000425">
    <property type="entry name" value="MIP"/>
</dbReference>
<accession>A0AAD7C961</accession>
<evidence type="ECO:0000313" key="10">
    <source>
        <dbReference type="EMBL" id="KAJ7642203.1"/>
    </source>
</evidence>
<comment type="caution">
    <text evidence="10">The sequence shown here is derived from an EMBL/GenBank/DDBJ whole genome shotgun (WGS) entry which is preliminary data.</text>
</comment>
<feature type="transmembrane region" description="Helical" evidence="9">
    <location>
        <begin position="157"/>
        <end position="175"/>
    </location>
</feature>
<reference evidence="10" key="1">
    <citation type="submission" date="2023-03" db="EMBL/GenBank/DDBJ databases">
        <title>Massive genome expansion in bonnet fungi (Mycena s.s.) driven by repeated elements and novel gene families across ecological guilds.</title>
        <authorList>
            <consortium name="Lawrence Berkeley National Laboratory"/>
            <person name="Harder C.B."/>
            <person name="Miyauchi S."/>
            <person name="Viragh M."/>
            <person name="Kuo A."/>
            <person name="Thoen E."/>
            <person name="Andreopoulos B."/>
            <person name="Lu D."/>
            <person name="Skrede I."/>
            <person name="Drula E."/>
            <person name="Henrissat B."/>
            <person name="Morin E."/>
            <person name="Kohler A."/>
            <person name="Barry K."/>
            <person name="LaButti K."/>
            <person name="Morin E."/>
            <person name="Salamov A."/>
            <person name="Lipzen A."/>
            <person name="Mereny Z."/>
            <person name="Hegedus B."/>
            <person name="Baldrian P."/>
            <person name="Stursova M."/>
            <person name="Weitz H."/>
            <person name="Taylor A."/>
            <person name="Grigoriev I.V."/>
            <person name="Nagy L.G."/>
            <person name="Martin F."/>
            <person name="Kauserud H."/>
        </authorList>
    </citation>
    <scope>NUCLEOTIDE SEQUENCE</scope>
    <source>
        <strain evidence="10">9284</strain>
    </source>
</reference>
<gene>
    <name evidence="10" type="ORF">FB45DRAFT_366337</name>
</gene>
<evidence type="ECO:0000256" key="9">
    <source>
        <dbReference type="SAM" id="Phobius"/>
    </source>
</evidence>
<evidence type="ECO:0000256" key="4">
    <source>
        <dbReference type="ARBA" id="ARBA00022692"/>
    </source>
</evidence>
<keyword evidence="11" id="KW-1185">Reference proteome</keyword>
<dbReference type="PANTHER" id="PTHR43829:SF14">
    <property type="entry name" value="AQUAPORIN 3"/>
    <property type="match status" value="1"/>
</dbReference>
<feature type="transmembrane region" description="Helical" evidence="9">
    <location>
        <begin position="182"/>
        <end position="199"/>
    </location>
</feature>
<dbReference type="GO" id="GO:0005886">
    <property type="term" value="C:plasma membrane"/>
    <property type="evidence" value="ECO:0007669"/>
    <property type="project" value="TreeGrafter"/>
</dbReference>
<evidence type="ECO:0000256" key="8">
    <source>
        <dbReference type="RuleBase" id="RU000477"/>
    </source>
</evidence>
<evidence type="ECO:0000256" key="3">
    <source>
        <dbReference type="ARBA" id="ARBA00022448"/>
    </source>
</evidence>
<dbReference type="Gene3D" id="1.20.1080.10">
    <property type="entry name" value="Glycerol uptake facilitator protein"/>
    <property type="match status" value="1"/>
</dbReference>
<keyword evidence="5" id="KW-0677">Repeat</keyword>
<organism evidence="10 11">
    <name type="scientific">Roridomyces roridus</name>
    <dbReference type="NCBI Taxonomy" id="1738132"/>
    <lineage>
        <taxon>Eukaryota</taxon>
        <taxon>Fungi</taxon>
        <taxon>Dikarya</taxon>
        <taxon>Basidiomycota</taxon>
        <taxon>Agaricomycotina</taxon>
        <taxon>Agaricomycetes</taxon>
        <taxon>Agaricomycetidae</taxon>
        <taxon>Agaricales</taxon>
        <taxon>Marasmiineae</taxon>
        <taxon>Mycenaceae</taxon>
        <taxon>Roridomyces</taxon>
    </lineage>
</organism>
<comment type="subcellular location">
    <subcellularLocation>
        <location evidence="1">Membrane</location>
        <topology evidence="1">Multi-pass membrane protein</topology>
    </subcellularLocation>
</comment>
<dbReference type="EMBL" id="JARKIF010000004">
    <property type="protein sequence ID" value="KAJ7642203.1"/>
    <property type="molecule type" value="Genomic_DNA"/>
</dbReference>
<evidence type="ECO:0000256" key="7">
    <source>
        <dbReference type="ARBA" id="ARBA00023136"/>
    </source>
</evidence>
<sequence length="333" mass="35658">MSSNVVYLSDIRQRPRAFAAFERHRHTRIHWLVECFAEWLGVFLYTYAGIGSQALYVVGNIIGIPGASSLLQIGLAYAFGVLLALAVASATSGGHFSPAITVAQVVFLRFPPLKALRYIVAQIFGAYIACLLVYVQYKTLILEASVILDAKPGGSGPVFFTPNGPGGIFALALPLGSNMGRAFVNEFVCDYILGITIFACLDPTNMLVPPAFAPFIIAMAYAAAIWSFSANGLIANTARDLGGRLAALTIWGLPAGGGSYAAMAALTNIPAMLLSYLTYDLLFSDSDRVVDNSHLELLNAHKNHRRMGAGRPLTPESEGMDHEKGVVGVVERV</sequence>
<keyword evidence="7 9" id="KW-0472">Membrane</keyword>
<keyword evidence="3 8" id="KW-0813">Transport</keyword>
<comment type="similarity">
    <text evidence="2 8">Belongs to the MIP/aquaporin (TC 1.A.8) family.</text>
</comment>
<evidence type="ECO:0000256" key="1">
    <source>
        <dbReference type="ARBA" id="ARBA00004141"/>
    </source>
</evidence>
<evidence type="ECO:0000256" key="5">
    <source>
        <dbReference type="ARBA" id="ARBA00022737"/>
    </source>
</evidence>
<feature type="transmembrane region" description="Helical" evidence="9">
    <location>
        <begin position="31"/>
        <end position="50"/>
    </location>
</feature>